<name>A0A7C8TU90_ORBOL</name>
<dbReference type="InterPro" id="IPR009486">
    <property type="entry name" value="Pur_nuclsid_perm"/>
</dbReference>
<sequence>MGFLLLTFSPLFLYYQSQHAYCAIPAYYIQTTFSMGSITQILVLNSFILLFVFPLTIHSIIPPNSVPKHRGDRYVPRNRVQELHVIRQRRSAPFGRSDGSSDIIKPKVMTVAMFSLEANAVLNNYTPTLYGLNVTVPGLSPRYPEVYCTTTGDVCHITTAEAEINAAASMSALVYSRMFDLSETYFFIGGIGGINPNYGTTGTVTFPRFAVQLGLQYEIDSGQLPRGGGLGFGSGFFTQGTKEFKNNLYPSVIYGTEVFELDEALRKRAFLAKTGVKLVDTEEAARYRRLYSIPAARAPLVLLWWVWIHSLWWTGSVLAEAFGNLTVLLTNGTGEYCTTQQEDNAILAVLVRAAAANLVNFARVIILRTGSDFDRTPPGIDELYHLLQAPQGGLAGAIANIYVAGVRVVNDIVSHWDEVYKAGVKPTNYIGDILNTLRSPYSYAPDIGVED</sequence>
<evidence type="ECO:0000313" key="1">
    <source>
        <dbReference type="EMBL" id="TGJ68968.1"/>
    </source>
</evidence>
<protein>
    <submittedName>
        <fullName evidence="1">Uncharacterized protein</fullName>
    </submittedName>
</protein>
<accession>A0A7C8TU90</accession>
<dbReference type="AlphaFoldDB" id="A0A7C8TU90"/>
<proteinExistence type="predicted"/>
<dbReference type="PANTHER" id="PTHR38643:SF1">
    <property type="entry name" value="PURINE NUCLEOSIDE PERMEASE C285.05-RELATED"/>
    <property type="match status" value="1"/>
</dbReference>
<dbReference type="Proteomes" id="UP000297595">
    <property type="component" value="Unassembled WGS sequence"/>
</dbReference>
<organism evidence="1 2">
    <name type="scientific">Orbilia oligospora</name>
    <name type="common">Nematode-trapping fungus</name>
    <name type="synonym">Arthrobotrys oligospora</name>
    <dbReference type="NCBI Taxonomy" id="2813651"/>
    <lineage>
        <taxon>Eukaryota</taxon>
        <taxon>Fungi</taxon>
        <taxon>Dikarya</taxon>
        <taxon>Ascomycota</taxon>
        <taxon>Pezizomycotina</taxon>
        <taxon>Orbiliomycetes</taxon>
        <taxon>Orbiliales</taxon>
        <taxon>Orbiliaceae</taxon>
        <taxon>Orbilia</taxon>
    </lineage>
</organism>
<gene>
    <name evidence="1" type="ORF">EYR41_005046</name>
</gene>
<dbReference type="GO" id="GO:0005783">
    <property type="term" value="C:endoplasmic reticulum"/>
    <property type="evidence" value="ECO:0007669"/>
    <property type="project" value="TreeGrafter"/>
</dbReference>
<reference evidence="1 2" key="1">
    <citation type="submission" date="2019-03" db="EMBL/GenBank/DDBJ databases">
        <title>Nematode-trapping fungi genome.</title>
        <authorList>
            <person name="Vidal-Diez De Ulzurrun G."/>
        </authorList>
    </citation>
    <scope>NUCLEOTIDE SEQUENCE [LARGE SCALE GENOMIC DNA]</scope>
    <source>
        <strain evidence="1 2">TWF154</strain>
    </source>
</reference>
<dbReference type="PANTHER" id="PTHR38643">
    <property type="entry name" value="PURINE NUCLEOSIDE PERMEASE C285.05-RELATED"/>
    <property type="match status" value="1"/>
</dbReference>
<evidence type="ECO:0000313" key="2">
    <source>
        <dbReference type="Proteomes" id="UP000297595"/>
    </source>
</evidence>
<dbReference type="GO" id="GO:0055085">
    <property type="term" value="P:transmembrane transport"/>
    <property type="evidence" value="ECO:0007669"/>
    <property type="project" value="InterPro"/>
</dbReference>
<comment type="caution">
    <text evidence="1">The sequence shown here is derived from an EMBL/GenBank/DDBJ whole genome shotgun (WGS) entry which is preliminary data.</text>
</comment>
<dbReference type="EMBL" id="SOZJ01000003">
    <property type="protein sequence ID" value="TGJ68968.1"/>
    <property type="molecule type" value="Genomic_DNA"/>
</dbReference>
<dbReference type="Pfam" id="PF06516">
    <property type="entry name" value="NUP"/>
    <property type="match status" value="1"/>
</dbReference>